<dbReference type="EC" id="3.2.1.21" evidence="5"/>
<keyword evidence="22" id="KW-1185">Reference proteome</keyword>
<reference evidence="21 22" key="1">
    <citation type="journal article" date="2008" name="Nature">
        <title>Genome analysis of the platypus reveals unique signatures of evolution.</title>
        <authorList>
            <person name="Warren W.C."/>
            <person name="Hillier L.W."/>
            <person name="Marshall Graves J.A."/>
            <person name="Birney E."/>
            <person name="Ponting C.P."/>
            <person name="Grutzner F."/>
            <person name="Belov K."/>
            <person name="Miller W."/>
            <person name="Clarke L."/>
            <person name="Chinwalla A.T."/>
            <person name="Yang S.P."/>
            <person name="Heger A."/>
            <person name="Locke D.P."/>
            <person name="Miethke P."/>
            <person name="Waters P.D."/>
            <person name="Veyrunes F."/>
            <person name="Fulton L."/>
            <person name="Fulton B."/>
            <person name="Graves T."/>
            <person name="Wallis J."/>
            <person name="Puente X.S."/>
            <person name="Lopez-Otin C."/>
            <person name="Ordonez G.R."/>
            <person name="Eichler E.E."/>
            <person name="Chen L."/>
            <person name="Cheng Z."/>
            <person name="Deakin J.E."/>
            <person name="Alsop A."/>
            <person name="Thompson K."/>
            <person name="Kirby P."/>
            <person name="Papenfuss A.T."/>
            <person name="Wakefield M.J."/>
            <person name="Olender T."/>
            <person name="Lancet D."/>
            <person name="Huttley G.A."/>
            <person name="Smit A.F."/>
            <person name="Pask A."/>
            <person name="Temple-Smith P."/>
            <person name="Batzer M.A."/>
            <person name="Walker J.A."/>
            <person name="Konkel M.K."/>
            <person name="Harris R.S."/>
            <person name="Whittington C.M."/>
            <person name="Wong E.S."/>
            <person name="Gemmell N.J."/>
            <person name="Buschiazzo E."/>
            <person name="Vargas Jentzsch I.M."/>
            <person name="Merkel A."/>
            <person name="Schmitz J."/>
            <person name="Zemann A."/>
            <person name="Churakov G."/>
            <person name="Kriegs J.O."/>
            <person name="Brosius J."/>
            <person name="Murchison E.P."/>
            <person name="Sachidanandam R."/>
            <person name="Smith C."/>
            <person name="Hannon G.J."/>
            <person name="Tsend-Ayush E."/>
            <person name="McMillan D."/>
            <person name="Attenborough R."/>
            <person name="Rens W."/>
            <person name="Ferguson-Smith M."/>
            <person name="Lefevre C.M."/>
            <person name="Sharp J.A."/>
            <person name="Nicholas K.R."/>
            <person name="Ray D.A."/>
            <person name="Kube M."/>
            <person name="Reinhardt R."/>
            <person name="Pringle T.H."/>
            <person name="Taylor J."/>
            <person name="Jones R.C."/>
            <person name="Nixon B."/>
            <person name="Dacheux J.L."/>
            <person name="Niwa H."/>
            <person name="Sekita Y."/>
            <person name="Huang X."/>
            <person name="Stark A."/>
            <person name="Kheradpour P."/>
            <person name="Kellis M."/>
            <person name="Flicek P."/>
            <person name="Chen Y."/>
            <person name="Webber C."/>
            <person name="Hardison R."/>
            <person name="Nelson J."/>
            <person name="Hallsworth-Pepin K."/>
            <person name="Delehaunty K."/>
            <person name="Markovic C."/>
            <person name="Minx P."/>
            <person name="Feng Y."/>
            <person name="Kremitzki C."/>
            <person name="Mitreva M."/>
            <person name="Glasscock J."/>
            <person name="Wylie T."/>
            <person name="Wohldmann P."/>
            <person name="Thiru P."/>
            <person name="Nhan M.N."/>
            <person name="Pohl C.S."/>
            <person name="Smith S.M."/>
            <person name="Hou S."/>
            <person name="Nefedov M."/>
            <person name="de Jong P.J."/>
            <person name="Renfree M.B."/>
            <person name="Mardis E.R."/>
            <person name="Wilson R.K."/>
        </authorList>
    </citation>
    <scope>NUCLEOTIDE SEQUENCE [LARGE SCALE GENOMIC DNA]</scope>
    <source>
        <strain evidence="21 22">Glennie</strain>
    </source>
</reference>
<evidence type="ECO:0000256" key="16">
    <source>
        <dbReference type="ARBA" id="ARBA00079026"/>
    </source>
</evidence>
<evidence type="ECO:0000313" key="22">
    <source>
        <dbReference type="Proteomes" id="UP000002279"/>
    </source>
</evidence>
<dbReference type="eggNOG" id="KOG0626">
    <property type="taxonomic scope" value="Eukaryota"/>
</dbReference>
<dbReference type="GeneTree" id="ENSGT00940000157369"/>
<dbReference type="InParanoid" id="F7EC27"/>
<evidence type="ECO:0000256" key="1">
    <source>
        <dbReference type="ARBA" id="ARBA00000448"/>
    </source>
</evidence>
<keyword evidence="7" id="KW-0326">Glycosidase</keyword>
<dbReference type="OMA" id="HGSNDFY"/>
<comment type="catalytic activity">
    <reaction evidence="2">
        <text>a beta-D-glucosyl-(1&lt;-&gt;1')-N-acylsphing-4-enine + H2O = an N-acylsphing-4-enine + D-glucose</text>
        <dbReference type="Rhea" id="RHEA:13269"/>
        <dbReference type="ChEBI" id="CHEBI:4167"/>
        <dbReference type="ChEBI" id="CHEBI:15377"/>
        <dbReference type="ChEBI" id="CHEBI:22801"/>
        <dbReference type="ChEBI" id="CHEBI:52639"/>
        <dbReference type="EC" id="3.2.1.45"/>
    </reaction>
    <physiologicalReaction direction="left-to-right" evidence="2">
        <dbReference type="Rhea" id="RHEA:13270"/>
    </physiologicalReaction>
</comment>
<evidence type="ECO:0000256" key="10">
    <source>
        <dbReference type="ARBA" id="ARBA00050809"/>
    </source>
</evidence>
<comment type="catalytic activity">
    <reaction evidence="12">
        <text>beta-D-glucosyl-(1&lt;-&gt;1)-N-octadecanoylsphing-4-enine + H2O = N-octadecanoylsphing-4-enine + D-glucose</text>
        <dbReference type="Rhea" id="RHEA:59284"/>
        <dbReference type="ChEBI" id="CHEBI:4167"/>
        <dbReference type="ChEBI" id="CHEBI:15377"/>
        <dbReference type="ChEBI" id="CHEBI:72961"/>
        <dbReference type="ChEBI" id="CHEBI:84719"/>
    </reaction>
    <physiologicalReaction direction="left-to-right" evidence="12">
        <dbReference type="Rhea" id="RHEA:59285"/>
    </physiologicalReaction>
</comment>
<dbReference type="FunCoup" id="F7EC27">
    <property type="interactions" value="13"/>
</dbReference>
<evidence type="ECO:0000256" key="18">
    <source>
        <dbReference type="ARBA" id="ARBA00083229"/>
    </source>
</evidence>
<evidence type="ECO:0000256" key="19">
    <source>
        <dbReference type="SAM" id="MobiDB-lite"/>
    </source>
</evidence>
<dbReference type="EC" id="3.2.1.46" evidence="3"/>
<organism evidence="21 22">
    <name type="scientific">Ornithorhynchus anatinus</name>
    <name type="common">Duckbill platypus</name>
    <dbReference type="NCBI Taxonomy" id="9258"/>
    <lineage>
        <taxon>Eukaryota</taxon>
        <taxon>Metazoa</taxon>
        <taxon>Chordata</taxon>
        <taxon>Craniata</taxon>
        <taxon>Vertebrata</taxon>
        <taxon>Euteleostomi</taxon>
        <taxon>Mammalia</taxon>
        <taxon>Monotremata</taxon>
        <taxon>Ornithorhynchidae</taxon>
        <taxon>Ornithorhynchus</taxon>
    </lineage>
</organism>
<dbReference type="PANTHER" id="PTHR10353">
    <property type="entry name" value="GLYCOSYL HYDROLASE"/>
    <property type="match status" value="1"/>
</dbReference>
<evidence type="ECO:0000313" key="21">
    <source>
        <dbReference type="Ensembl" id="ENSOANP00000007220.2"/>
    </source>
</evidence>
<feature type="region of interest" description="Disordered" evidence="19">
    <location>
        <begin position="317"/>
        <end position="337"/>
    </location>
</feature>
<dbReference type="PRINTS" id="PR00131">
    <property type="entry name" value="GLHYDRLASE1"/>
</dbReference>
<dbReference type="GO" id="GO:0002089">
    <property type="term" value="P:lens morphogenesis in camera-type eye"/>
    <property type="evidence" value="ECO:0007669"/>
    <property type="project" value="Ensembl"/>
</dbReference>
<evidence type="ECO:0000256" key="4">
    <source>
        <dbReference type="ARBA" id="ARBA00012658"/>
    </source>
</evidence>
<feature type="transmembrane region" description="Helical" evidence="20">
    <location>
        <begin position="497"/>
        <end position="518"/>
    </location>
</feature>
<dbReference type="Gene3D" id="3.20.20.80">
    <property type="entry name" value="Glycosidases"/>
    <property type="match status" value="1"/>
</dbReference>
<comment type="catalytic activity">
    <reaction evidence="11">
        <text>a beta-D-xylosyl-(1&lt;-&gt;1')-N-acylsphing-4-enine + cholesterol = cholesteryl 3-beta-D-xyloside + an N-acylsphing-4-enine</text>
        <dbReference type="Rhea" id="RHEA:70239"/>
        <dbReference type="ChEBI" id="CHEBI:16113"/>
        <dbReference type="ChEBI" id="CHEBI:52639"/>
        <dbReference type="ChEBI" id="CHEBI:189067"/>
        <dbReference type="ChEBI" id="CHEBI:189068"/>
    </reaction>
    <physiologicalReaction direction="left-to-right" evidence="11">
        <dbReference type="Rhea" id="RHEA:70240"/>
    </physiologicalReaction>
    <physiologicalReaction direction="right-to-left" evidence="11">
        <dbReference type="Rhea" id="RHEA:70241"/>
    </physiologicalReaction>
</comment>
<reference evidence="21" key="2">
    <citation type="submission" date="2025-08" db="UniProtKB">
        <authorList>
            <consortium name="Ensembl"/>
        </authorList>
    </citation>
    <scope>IDENTIFICATION</scope>
    <source>
        <strain evidence="21">Glennie</strain>
    </source>
</reference>
<keyword evidence="20" id="KW-0472">Membrane</keyword>
<dbReference type="AlphaFoldDB" id="F7EC27"/>
<keyword evidence="20" id="KW-0812">Transmembrane</keyword>
<evidence type="ECO:0000256" key="12">
    <source>
        <dbReference type="ARBA" id="ARBA00051666"/>
    </source>
</evidence>
<dbReference type="FunFam" id="3.20.20.80:FF:000011">
    <property type="entry name" value="Cytosolic beta-glucosidase"/>
    <property type="match status" value="1"/>
</dbReference>
<evidence type="ECO:0000256" key="17">
    <source>
        <dbReference type="ARBA" id="ARBA00081896"/>
    </source>
</evidence>
<evidence type="ECO:0000256" key="13">
    <source>
        <dbReference type="ARBA" id="ARBA00052085"/>
    </source>
</evidence>
<dbReference type="GO" id="GO:0004336">
    <property type="term" value="F:galactosylceramidase activity"/>
    <property type="evidence" value="ECO:0007669"/>
    <property type="project" value="UniProtKB-EC"/>
</dbReference>
<dbReference type="Ensembl" id="ENSOANT00000007222.2">
    <property type="protein sequence ID" value="ENSOANP00000007220.2"/>
    <property type="gene ID" value="ENSOANG00000004554.2"/>
</dbReference>
<dbReference type="PROSITE" id="PS00653">
    <property type="entry name" value="GLYCOSYL_HYDROL_F1_2"/>
    <property type="match status" value="1"/>
</dbReference>
<evidence type="ECO:0000256" key="5">
    <source>
        <dbReference type="ARBA" id="ARBA00012744"/>
    </source>
</evidence>
<evidence type="ECO:0000256" key="2">
    <source>
        <dbReference type="ARBA" id="ARBA00001013"/>
    </source>
</evidence>
<name>F7EC27_ORNAN</name>
<dbReference type="GO" id="GO:0005783">
    <property type="term" value="C:endoplasmic reticulum"/>
    <property type="evidence" value="ECO:0007669"/>
    <property type="project" value="Ensembl"/>
</dbReference>
<comment type="catalytic activity">
    <reaction evidence="10">
        <text>beta-D-galactosyl-(1&lt;-&gt;1')-N-octadecanoylsphing-4-enine + H2O = N-octadecanoylsphing-4-enine + D-galactose</text>
        <dbReference type="Rhea" id="RHEA:59292"/>
        <dbReference type="ChEBI" id="CHEBI:4139"/>
        <dbReference type="ChEBI" id="CHEBI:15377"/>
        <dbReference type="ChEBI" id="CHEBI:72961"/>
        <dbReference type="ChEBI" id="CHEBI:84720"/>
    </reaction>
    <physiologicalReaction direction="left-to-right" evidence="10">
        <dbReference type="Rhea" id="RHEA:59293"/>
    </physiologicalReaction>
</comment>
<keyword evidence="20" id="KW-1133">Transmembrane helix</keyword>
<dbReference type="GO" id="GO:0008422">
    <property type="term" value="F:beta-glucosidase activity"/>
    <property type="evidence" value="ECO:0007669"/>
    <property type="project" value="UniProtKB-EC"/>
</dbReference>
<dbReference type="InterPro" id="IPR001360">
    <property type="entry name" value="Glyco_hydro_1"/>
</dbReference>
<evidence type="ECO:0000256" key="14">
    <source>
        <dbReference type="ARBA" id="ARBA00060858"/>
    </source>
</evidence>
<comment type="catalytic activity">
    <reaction evidence="8">
        <text>a beta-D-galactosyl-(1&lt;-&gt;1')-N-acylsphing-4-enine + H2O = an N-acylsphing-4-enine + D-galactose</text>
        <dbReference type="Rhea" id="RHEA:14297"/>
        <dbReference type="ChEBI" id="CHEBI:4139"/>
        <dbReference type="ChEBI" id="CHEBI:15377"/>
        <dbReference type="ChEBI" id="CHEBI:18390"/>
        <dbReference type="ChEBI" id="CHEBI:52639"/>
        <dbReference type="EC" id="3.2.1.46"/>
    </reaction>
    <physiologicalReaction direction="left-to-right" evidence="8">
        <dbReference type="Rhea" id="RHEA:14298"/>
    </physiologicalReaction>
</comment>
<dbReference type="SUPFAM" id="SSF51445">
    <property type="entry name" value="(Trans)glycosidases"/>
    <property type="match status" value="1"/>
</dbReference>
<dbReference type="PANTHER" id="PTHR10353:SF336">
    <property type="entry name" value="LACTASE-LIKE PROTEIN"/>
    <property type="match status" value="1"/>
</dbReference>
<comment type="similarity">
    <text evidence="14">Belongs to the glycosyl hydrolase 1 family. Klotho subfamily.</text>
</comment>
<proteinExistence type="inferred from homology"/>
<comment type="catalytic activity">
    <reaction evidence="9">
        <text>beta-D-galactosyl-(1&lt;-&gt;1)-sphing-4-enine + H2O = sphing-4-enine + D-galactose</text>
        <dbReference type="Rhea" id="RHEA:43908"/>
        <dbReference type="ChEBI" id="CHEBI:4139"/>
        <dbReference type="ChEBI" id="CHEBI:15377"/>
        <dbReference type="ChEBI" id="CHEBI:57756"/>
        <dbReference type="ChEBI" id="CHEBI:57934"/>
    </reaction>
    <physiologicalReaction direction="left-to-right" evidence="9">
        <dbReference type="Rhea" id="RHEA:43909"/>
    </physiologicalReaction>
</comment>
<evidence type="ECO:0000256" key="8">
    <source>
        <dbReference type="ARBA" id="ARBA00033698"/>
    </source>
</evidence>
<evidence type="ECO:0000256" key="20">
    <source>
        <dbReference type="SAM" id="Phobius"/>
    </source>
</evidence>
<accession>F7EC27</accession>
<comment type="catalytic activity">
    <reaction evidence="1">
        <text>Hydrolysis of terminal, non-reducing beta-D-glucosyl residues with release of beta-D-glucose.</text>
        <dbReference type="EC" id="3.2.1.21"/>
    </reaction>
</comment>
<protein>
    <recommendedName>
        <fullName evidence="15">Cytosolic beta-glucosidase</fullName>
        <ecNumber evidence="5">3.2.1.21</ecNumber>
        <ecNumber evidence="4">3.2.1.45</ecNumber>
        <ecNumber evidence="3">3.2.1.46</ecNumber>
    </recommendedName>
    <alternativeName>
        <fullName evidence="16">Cytosolic galactosylceramidase</fullName>
    </alternativeName>
    <alternativeName>
        <fullName evidence="18">Cytosolic glucosylceramidase</fullName>
    </alternativeName>
    <alternativeName>
        <fullName evidence="17">Cytosolic glycosylceramidase</fullName>
    </alternativeName>
</protein>
<dbReference type="InterPro" id="IPR017853">
    <property type="entry name" value="GH"/>
</dbReference>
<dbReference type="Bgee" id="ENSOANG00000004554">
    <property type="expression patterns" value="Expressed in structure with developmental contribution from neural crest and 2 other cell types or tissues"/>
</dbReference>
<dbReference type="EC" id="3.2.1.45" evidence="4"/>
<keyword evidence="6" id="KW-0378">Hydrolase</keyword>
<evidence type="ECO:0000256" key="7">
    <source>
        <dbReference type="ARBA" id="ARBA00023295"/>
    </source>
</evidence>
<dbReference type="GO" id="GO:0016052">
    <property type="term" value="P:carbohydrate catabolic process"/>
    <property type="evidence" value="ECO:0007669"/>
    <property type="project" value="UniProtKB-ARBA"/>
</dbReference>
<evidence type="ECO:0000256" key="3">
    <source>
        <dbReference type="ARBA" id="ARBA00012657"/>
    </source>
</evidence>
<dbReference type="GO" id="GO:0005903">
    <property type="term" value="C:brush border"/>
    <property type="evidence" value="ECO:0007669"/>
    <property type="project" value="Ensembl"/>
</dbReference>
<comment type="catalytic activity">
    <reaction evidence="13">
        <text>beta-D-glucosyl-(1&lt;-&gt;1)-sphing-4-enine + H2O = sphing-4-enine + D-glucose</text>
        <dbReference type="Rhea" id="RHEA:59288"/>
        <dbReference type="ChEBI" id="CHEBI:4167"/>
        <dbReference type="ChEBI" id="CHEBI:15377"/>
        <dbReference type="ChEBI" id="CHEBI:57756"/>
        <dbReference type="ChEBI" id="CHEBI:83992"/>
    </reaction>
    <physiologicalReaction direction="left-to-right" evidence="13">
        <dbReference type="Rhea" id="RHEA:59289"/>
    </physiologicalReaction>
</comment>
<dbReference type="Pfam" id="PF00232">
    <property type="entry name" value="Glyco_hydro_1"/>
    <property type="match status" value="1"/>
</dbReference>
<dbReference type="GO" id="GO:0004348">
    <property type="term" value="F:glucosylceramidase activity"/>
    <property type="evidence" value="ECO:0007669"/>
    <property type="project" value="UniProtKB-EC"/>
</dbReference>
<dbReference type="Proteomes" id="UP000002279">
    <property type="component" value="Chromosome 5"/>
</dbReference>
<dbReference type="HOGENOM" id="CLU_001859_1_3_1"/>
<sequence>GFSWGVGSSAYQTEGAWDQDGKGPSIWDIFTHKGKSFRNQTADSSCESYYKFKDDIQLLRDLGVSHYRFSISWPRIVPTGVRSDGVNEPGIAFYGALLDSLLQSHVSPVATLYHWDLPQALQEKYGGWQNASMVSHFDDYANLCFEEFGDRVKHWITFHNPWASAVGGYDTGQHAPGLRLRGTGSYKAAHHIIKVRGTATRGHPTPSALWGRGKRGKVGISLTCAWGEPVDDTNPRDVDAAERFMDFCLGWFANPIFAGDYPEAMKENVGQKSAEQGLARSRLPLFSAQEKSYIKGSADFLGLGHFTTRFITDKIQPSRRGPSYHNDRDLAELADPDGPQATPWGFRRLLNFAQIQYGNPDIYVTENGVPESLQCAQLCDEGRIRFLRDHVNEVLKAINDGVNVKGYTFWSLLDGFEWEKGYADRYGLYYVEFKDKRKPRYPKASVQYYKEIIGANGFPSPREVENWQTAATETCSTSNQLQAADPSVSPVQMMTEVVVPTVCALCILISAVFFSVLLRRPSGPEPA</sequence>
<dbReference type="STRING" id="9258.ENSOANP00000007220"/>
<gene>
    <name evidence="21" type="primary">LCTL</name>
</gene>
<evidence type="ECO:0000256" key="6">
    <source>
        <dbReference type="ARBA" id="ARBA00022801"/>
    </source>
</evidence>
<evidence type="ECO:0000256" key="15">
    <source>
        <dbReference type="ARBA" id="ARBA00068094"/>
    </source>
</evidence>
<reference evidence="21" key="3">
    <citation type="submission" date="2025-09" db="UniProtKB">
        <authorList>
            <consortium name="Ensembl"/>
        </authorList>
    </citation>
    <scope>IDENTIFICATION</scope>
    <source>
        <strain evidence="21">Glennie</strain>
    </source>
</reference>
<evidence type="ECO:0000256" key="9">
    <source>
        <dbReference type="ARBA" id="ARBA00048813"/>
    </source>
</evidence>
<evidence type="ECO:0000256" key="11">
    <source>
        <dbReference type="ARBA" id="ARBA00051414"/>
    </source>
</evidence>
<dbReference type="InterPro" id="IPR033132">
    <property type="entry name" value="GH_1_N_CS"/>
</dbReference>